<comment type="function">
    <text evidence="2">Catalyzes the condensation of 4-aminobenzoate (pABA) with 5-phospho-alpha-D-ribose 1-diphosphate (PRPP) to produce beta-ribofuranosylaminobenzene 5'-phosphate (beta-RFA-P).</text>
</comment>
<keyword evidence="5" id="KW-0418">Kinase</keyword>
<dbReference type="Proteomes" id="UP000250134">
    <property type="component" value="Chromosome"/>
</dbReference>
<dbReference type="KEGG" id="tgg:A3K92_04075"/>
<keyword evidence="2" id="KW-0328">Glycosyltransferase</keyword>
<dbReference type="InterPro" id="IPR004422">
    <property type="entry name" value="RFAP_synthase"/>
</dbReference>
<dbReference type="AlphaFoldDB" id="A0A2Z2M487"/>
<accession>A0A2Z2M487</accession>
<protein>
    <recommendedName>
        <fullName evidence="2">Beta-ribofuranosylaminobenzene 5'-phosphate synthase</fullName>
        <shortName evidence="2">Beta-RFA-P synthase</shortName>
        <ecNumber evidence="2">2.4.2.54</ecNumber>
    </recommendedName>
</protein>
<dbReference type="Pfam" id="PF08544">
    <property type="entry name" value="GHMP_kinases_C"/>
    <property type="match status" value="1"/>
</dbReference>
<dbReference type="GeneID" id="33331699"/>
<sequence length="322" mass="35624">MLIETPKRIHMGIIDPTGELGRKFGGMGVAVEGGYRIRVTPSSSLRIEAGNEDRETIEWAIKKMNSKFETGTSYRIEVLRSIPRHRGLGSTTQLSLAVGVAISRLTGLKLSVEEIAEALGRGKNSGVGIYAFKVGGFVVDGGVKNGLPPLIVRHEFPEEWALLLITPHLRPGFDEREEEPIMESTKGDPKAAMEISRTLIMGLLPALVERNIAEFGKHLTAIQRLVGRHFSEHQGGEFREDVKLILDFLSRETYGYGQSSWGPTVYGLIHREDGEELASRARDYLKEHGIEGTVEIGVPRNRGAEIIQESSFIERIIKEAGK</sequence>
<feature type="domain" description="GHMP kinase N-terminal" evidence="3">
    <location>
        <begin position="57"/>
        <end position="136"/>
    </location>
</feature>
<dbReference type="PIRSF" id="PIRSF004884">
    <property type="entry name" value="Sugar_kin_arch"/>
    <property type="match status" value="1"/>
</dbReference>
<dbReference type="GO" id="GO:0005524">
    <property type="term" value="F:ATP binding"/>
    <property type="evidence" value="ECO:0007669"/>
    <property type="project" value="UniProtKB-UniRule"/>
</dbReference>
<dbReference type="InterPro" id="IPR013750">
    <property type="entry name" value="GHMP_kinase_C_dom"/>
</dbReference>
<organism evidence="5 6">
    <name type="scientific">Thermococcus gorgonarius</name>
    <dbReference type="NCBI Taxonomy" id="71997"/>
    <lineage>
        <taxon>Archaea</taxon>
        <taxon>Methanobacteriati</taxon>
        <taxon>Methanobacteriota</taxon>
        <taxon>Thermococci</taxon>
        <taxon>Thermococcales</taxon>
        <taxon>Thermococcaceae</taxon>
        <taxon>Thermococcus</taxon>
    </lineage>
</organism>
<comment type="subunit">
    <text evidence="2">Homodimer.</text>
</comment>
<dbReference type="SUPFAM" id="SSF54211">
    <property type="entry name" value="Ribosomal protein S5 domain 2-like"/>
    <property type="match status" value="1"/>
</dbReference>
<evidence type="ECO:0000256" key="1">
    <source>
        <dbReference type="ARBA" id="ARBA00022679"/>
    </source>
</evidence>
<dbReference type="OrthoDB" id="85156at2157"/>
<keyword evidence="6" id="KW-1185">Reference proteome</keyword>
<dbReference type="InterPro" id="IPR020568">
    <property type="entry name" value="Ribosomal_Su5_D2-typ_SF"/>
</dbReference>
<name>A0A2Z2M487_THEGO</name>
<evidence type="ECO:0000256" key="2">
    <source>
        <dbReference type="PIRNR" id="PIRNR004884"/>
    </source>
</evidence>
<evidence type="ECO:0000313" key="6">
    <source>
        <dbReference type="Proteomes" id="UP000250134"/>
    </source>
</evidence>
<gene>
    <name evidence="5" type="ORF">A3K92_04075</name>
</gene>
<dbReference type="RefSeq" id="WP_088885048.1">
    <property type="nucleotide sequence ID" value="NZ_CP014855.1"/>
</dbReference>
<dbReference type="EMBL" id="CP014855">
    <property type="protein sequence ID" value="ASJ00710.1"/>
    <property type="molecule type" value="Genomic_DNA"/>
</dbReference>
<dbReference type="PANTHER" id="PTHR20861:SF6">
    <property type="entry name" value="BETA-RIBOFURANOSYLPHENOL 5'-PHOSPHATE SYNTHASE"/>
    <property type="match status" value="1"/>
</dbReference>
<reference evidence="5 6" key="1">
    <citation type="submission" date="2016-03" db="EMBL/GenBank/DDBJ databases">
        <title>Complete genome sequence of Thermococcus gorgonarius.</title>
        <authorList>
            <person name="Oger P.M."/>
        </authorList>
    </citation>
    <scope>NUCLEOTIDE SEQUENCE [LARGE SCALE GENOMIC DNA]</scope>
    <source>
        <strain evidence="5 6">W-12</strain>
    </source>
</reference>
<dbReference type="UniPathway" id="UPA00065"/>
<keyword evidence="1 2" id="KW-0808">Transferase</keyword>
<comment type="pathway">
    <text evidence="2">Cofactor biosynthesis; 5,6,7,8-tetrahydromethanopterin biosynthesis.</text>
</comment>
<dbReference type="InterPro" id="IPR006204">
    <property type="entry name" value="GHMP_kinase_N_dom"/>
</dbReference>
<evidence type="ECO:0000313" key="5">
    <source>
        <dbReference type="EMBL" id="ASJ00710.1"/>
    </source>
</evidence>
<comment type="similarity">
    <text evidence="2">Belongs to the beta-RFA-P synthase family.</text>
</comment>
<evidence type="ECO:0000259" key="4">
    <source>
        <dbReference type="Pfam" id="PF08544"/>
    </source>
</evidence>
<dbReference type="Gene3D" id="3.30.230.10">
    <property type="match status" value="1"/>
</dbReference>
<feature type="domain" description="GHMP kinase C-terminal" evidence="4">
    <location>
        <begin position="203"/>
        <end position="285"/>
    </location>
</feature>
<dbReference type="GO" id="GO:0043793">
    <property type="term" value="F:beta-ribofuranosylaminobenzene 5'-phosphate synthase activity"/>
    <property type="evidence" value="ECO:0007669"/>
    <property type="project" value="UniProtKB-EC"/>
</dbReference>
<dbReference type="Pfam" id="PF00288">
    <property type="entry name" value="GHMP_kinases_N"/>
    <property type="match status" value="1"/>
</dbReference>
<dbReference type="InterPro" id="IPR014721">
    <property type="entry name" value="Ribsml_uS5_D2-typ_fold_subgr"/>
</dbReference>
<comment type="catalytic activity">
    <reaction evidence="2">
        <text>5-phospho-alpha-D-ribose 1-diphosphate + 4-hydroxybenzoate + H(+) = 4-(beta-D-ribofuranosyl)phenol 5'-phosphate + CO2 + diphosphate</text>
        <dbReference type="Rhea" id="RHEA:48556"/>
        <dbReference type="ChEBI" id="CHEBI:15378"/>
        <dbReference type="ChEBI" id="CHEBI:16526"/>
        <dbReference type="ChEBI" id="CHEBI:17879"/>
        <dbReference type="ChEBI" id="CHEBI:33019"/>
        <dbReference type="ChEBI" id="CHEBI:58017"/>
        <dbReference type="ChEBI" id="CHEBI:82767"/>
        <dbReference type="EC" id="2.4.2.54"/>
    </reaction>
</comment>
<dbReference type="PANTHER" id="PTHR20861">
    <property type="entry name" value="HOMOSERINE/4-DIPHOSPHOCYTIDYL-2-C-METHYL-D-ERYTHRITOL KINASE"/>
    <property type="match status" value="1"/>
</dbReference>
<dbReference type="EC" id="2.4.2.54" evidence="2"/>
<evidence type="ECO:0000259" key="3">
    <source>
        <dbReference type="Pfam" id="PF00288"/>
    </source>
</evidence>
<dbReference type="NCBIfam" id="TIGR00144">
    <property type="entry name" value="beta_RFAP_syn"/>
    <property type="match status" value="1"/>
</dbReference>
<proteinExistence type="inferred from homology"/>
<dbReference type="GO" id="GO:0016301">
    <property type="term" value="F:kinase activity"/>
    <property type="evidence" value="ECO:0007669"/>
    <property type="project" value="UniProtKB-KW"/>
</dbReference>